<dbReference type="GO" id="GO:0034451">
    <property type="term" value="C:centriolar satellite"/>
    <property type="evidence" value="ECO:0007669"/>
    <property type="project" value="UniProtKB-SubCell"/>
</dbReference>
<evidence type="ECO:0000313" key="11">
    <source>
        <dbReference type="Proteomes" id="UP000678393"/>
    </source>
</evidence>
<dbReference type="EMBL" id="CAJHNH020000357">
    <property type="protein sequence ID" value="CAG5117154.1"/>
    <property type="molecule type" value="Genomic_DNA"/>
</dbReference>
<evidence type="ECO:0000256" key="2">
    <source>
        <dbReference type="ARBA" id="ARBA00022490"/>
    </source>
</evidence>
<accession>A0A8S3YK59</accession>
<dbReference type="GO" id="GO:0005874">
    <property type="term" value="C:microtubule"/>
    <property type="evidence" value="ECO:0007669"/>
    <property type="project" value="UniProtKB-KW"/>
</dbReference>
<proteinExistence type="inferred from homology"/>
<dbReference type="InterPro" id="IPR038968">
    <property type="entry name" value="CSTPP1"/>
</dbReference>
<evidence type="ECO:0000256" key="8">
    <source>
        <dbReference type="ARBA" id="ARBA00045673"/>
    </source>
</evidence>
<gene>
    <name evidence="10" type="ORF">CUNI_LOCUS2712</name>
</gene>
<keyword evidence="5" id="KW-0206">Cytoskeleton</keyword>
<name>A0A8S3YK59_9EUPU</name>
<sequence length="374" mass="41826">MSLANNDNFSMTVEAYLAKHHIVTYLEDSITQLLECREENPKVVPTQFLCEYFRSLQDGQHTMLREFAYIKSTPYNRMSFVVLFWKCFQQIGKKGDLLSIQEYHSLLGLLCPDFPFQMVQNIARIVLIDDALDCLISFSDFVYAFQVQFYFEEFLAKSNEIYQGLLQTINSPRDPVIVPTSGDNDAAVHKSTHQPTDGVDAMQLFRAIYPLLNRADYSTPPLACLKEILFIVPYISFYEFLTAIAKSESINIYIGRLPSKTGLLESDDVESRPVSRQQQKTPRKSKQKVKKANEIPVSRTSQKVSAGSSQSKPSSGLLWSAALLSADVLSVSNSSTPIKTQHSHSGRGPILKASSPETGTDSDSDSTAESSESN</sequence>
<evidence type="ECO:0000256" key="7">
    <source>
        <dbReference type="ARBA" id="ARBA00033769"/>
    </source>
</evidence>
<comment type="function">
    <text evidence="8">Regulator of the tubulin polyglutamylase complex (TPGC) that controls cytoskeletal organization, nuclear shape, and cilium disassembly by balancing microtubule and actin assembly. Regulates the assembly and stability of the TPGC and thereby modulates polyglutamylation of the microtubule, which antagonizes MAP4 binding.</text>
</comment>
<reference evidence="10" key="1">
    <citation type="submission" date="2021-04" db="EMBL/GenBank/DDBJ databases">
        <authorList>
            <consortium name="Molecular Ecology Group"/>
        </authorList>
    </citation>
    <scope>NUCLEOTIDE SEQUENCE</scope>
</reference>
<keyword evidence="11" id="KW-1185">Reference proteome</keyword>
<evidence type="ECO:0000256" key="6">
    <source>
        <dbReference type="ARBA" id="ARBA00033750"/>
    </source>
</evidence>
<dbReference type="AlphaFoldDB" id="A0A8S3YK59"/>
<keyword evidence="3" id="KW-0597">Phosphoprotein</keyword>
<comment type="caution">
    <text evidence="10">The sequence shown here is derived from an EMBL/GenBank/DDBJ whole genome shotgun (WGS) entry which is preliminary data.</text>
</comment>
<feature type="region of interest" description="Disordered" evidence="9">
    <location>
        <begin position="266"/>
        <end position="315"/>
    </location>
</feature>
<dbReference type="PANTHER" id="PTHR34252">
    <property type="entry name" value="UPF0705 PROTEIN C11ORF49"/>
    <property type="match status" value="1"/>
</dbReference>
<evidence type="ECO:0000256" key="3">
    <source>
        <dbReference type="ARBA" id="ARBA00022553"/>
    </source>
</evidence>
<evidence type="ECO:0000256" key="4">
    <source>
        <dbReference type="ARBA" id="ARBA00022701"/>
    </source>
</evidence>
<dbReference type="CDD" id="cd22959">
    <property type="entry name" value="DD_C11orf49"/>
    <property type="match status" value="1"/>
</dbReference>
<evidence type="ECO:0000313" key="10">
    <source>
        <dbReference type="EMBL" id="CAG5117154.1"/>
    </source>
</evidence>
<keyword evidence="2" id="KW-0963">Cytoplasm</keyword>
<feature type="region of interest" description="Disordered" evidence="9">
    <location>
        <begin position="333"/>
        <end position="374"/>
    </location>
</feature>
<comment type="similarity">
    <text evidence="6">Belongs to the CSTPP1 family.</text>
</comment>
<dbReference type="OrthoDB" id="197906at2759"/>
<dbReference type="PANTHER" id="PTHR34252:SF1">
    <property type="entry name" value="CENTRIOLAR SATELLITE-ASSOCIATED TUBULIN POLYGLUTAMYLASE COMPLEX REGULATOR 1"/>
    <property type="match status" value="1"/>
</dbReference>
<protein>
    <recommendedName>
        <fullName evidence="7">Centriolar satellite-associated tubulin polyglutamylase complex regulator 1</fullName>
    </recommendedName>
</protein>
<dbReference type="SUPFAM" id="SSF47391">
    <property type="entry name" value="Dimerization-anchoring domain of cAMP-dependent PK regulatory subunit"/>
    <property type="match status" value="1"/>
</dbReference>
<feature type="compositionally biased region" description="Basic residues" evidence="9">
    <location>
        <begin position="281"/>
        <end position="290"/>
    </location>
</feature>
<keyword evidence="4" id="KW-0493">Microtubule</keyword>
<comment type="subcellular location">
    <subcellularLocation>
        <location evidence="1">Cytoplasm</location>
        <location evidence="1">Cytoskeleton</location>
        <location evidence="1">Microtubule organizing center</location>
        <location evidence="1">Centrosome</location>
        <location evidence="1">Centriolar satellite</location>
    </subcellularLocation>
</comment>
<evidence type="ECO:0000256" key="1">
    <source>
        <dbReference type="ARBA" id="ARBA00004607"/>
    </source>
</evidence>
<feature type="compositionally biased region" description="Low complexity" evidence="9">
    <location>
        <begin position="305"/>
        <end position="315"/>
    </location>
</feature>
<evidence type="ECO:0000256" key="9">
    <source>
        <dbReference type="SAM" id="MobiDB-lite"/>
    </source>
</evidence>
<organism evidence="10 11">
    <name type="scientific">Candidula unifasciata</name>
    <dbReference type="NCBI Taxonomy" id="100452"/>
    <lineage>
        <taxon>Eukaryota</taxon>
        <taxon>Metazoa</taxon>
        <taxon>Spiralia</taxon>
        <taxon>Lophotrochozoa</taxon>
        <taxon>Mollusca</taxon>
        <taxon>Gastropoda</taxon>
        <taxon>Heterobranchia</taxon>
        <taxon>Euthyneura</taxon>
        <taxon>Panpulmonata</taxon>
        <taxon>Eupulmonata</taxon>
        <taxon>Stylommatophora</taxon>
        <taxon>Helicina</taxon>
        <taxon>Helicoidea</taxon>
        <taxon>Geomitridae</taxon>
        <taxon>Candidula</taxon>
    </lineage>
</organism>
<evidence type="ECO:0000256" key="5">
    <source>
        <dbReference type="ARBA" id="ARBA00023212"/>
    </source>
</evidence>
<dbReference type="Proteomes" id="UP000678393">
    <property type="component" value="Unassembled WGS sequence"/>
</dbReference>
<dbReference type="Gene3D" id="1.20.890.10">
    <property type="entry name" value="cAMP-dependent protein kinase regulatory subunit, dimerization-anchoring domain"/>
    <property type="match status" value="1"/>
</dbReference>